<dbReference type="STRING" id="1963862.B4O97_04865"/>
<dbReference type="PROSITE" id="PS51257">
    <property type="entry name" value="PROKAR_LIPOPROTEIN"/>
    <property type="match status" value="1"/>
</dbReference>
<keyword evidence="3" id="KW-1185">Reference proteome</keyword>
<keyword evidence="1" id="KW-0732">Signal</keyword>
<evidence type="ECO:0000313" key="3">
    <source>
        <dbReference type="Proteomes" id="UP000192343"/>
    </source>
</evidence>
<reference evidence="2 3" key="1">
    <citation type="submission" date="2017-03" db="EMBL/GenBank/DDBJ databases">
        <title>Draft Genome sequence of Marispirochaeta sp. strain JC444.</title>
        <authorList>
            <person name="Shivani Y."/>
            <person name="Subhash Y."/>
            <person name="Sasikala C."/>
            <person name="Ramana C."/>
        </authorList>
    </citation>
    <scope>NUCLEOTIDE SEQUENCE [LARGE SCALE GENOMIC DNA]</scope>
    <source>
        <strain evidence="2 3">JC444</strain>
    </source>
</reference>
<feature type="chain" id="PRO_5012756347" evidence="1">
    <location>
        <begin position="28"/>
        <end position="93"/>
    </location>
</feature>
<dbReference type="AlphaFoldDB" id="A0A1Y1S207"/>
<proteinExistence type="predicted"/>
<dbReference type="EMBL" id="MWQY01000004">
    <property type="protein sequence ID" value="ORC36959.1"/>
    <property type="molecule type" value="Genomic_DNA"/>
</dbReference>
<feature type="signal peptide" evidence="1">
    <location>
        <begin position="1"/>
        <end position="27"/>
    </location>
</feature>
<dbReference type="Proteomes" id="UP000192343">
    <property type="component" value="Unassembled WGS sequence"/>
</dbReference>
<comment type="caution">
    <text evidence="2">The sequence shown here is derived from an EMBL/GenBank/DDBJ whole genome shotgun (WGS) entry which is preliminary data.</text>
</comment>
<gene>
    <name evidence="2" type="ORF">B4O97_04865</name>
</gene>
<evidence type="ECO:0000256" key="1">
    <source>
        <dbReference type="SAM" id="SignalP"/>
    </source>
</evidence>
<organism evidence="2 3">
    <name type="scientific">Marispirochaeta aestuarii</name>
    <dbReference type="NCBI Taxonomy" id="1963862"/>
    <lineage>
        <taxon>Bacteria</taxon>
        <taxon>Pseudomonadati</taxon>
        <taxon>Spirochaetota</taxon>
        <taxon>Spirochaetia</taxon>
        <taxon>Spirochaetales</taxon>
        <taxon>Spirochaetaceae</taxon>
        <taxon>Marispirochaeta</taxon>
    </lineage>
</organism>
<accession>A0A1Y1S207</accession>
<dbReference type="RefSeq" id="WP_083048838.1">
    <property type="nucleotide sequence ID" value="NZ_MWQY01000004.1"/>
</dbReference>
<evidence type="ECO:0000313" key="2">
    <source>
        <dbReference type="EMBL" id="ORC36959.1"/>
    </source>
</evidence>
<name>A0A1Y1S207_9SPIO</name>
<sequence>MRKSFALCILPTVALTLALAFSGCSSSGDDGISRISEQDLVYELPEEYQAIFAGSDYTQPADITRKLHTGHTLMDFYADFIYQDCLETTFNSV</sequence>
<protein>
    <submittedName>
        <fullName evidence="2">Uncharacterized protein</fullName>
    </submittedName>
</protein>